<evidence type="ECO:0000313" key="7">
    <source>
        <dbReference type="EMBL" id="CAH1780564.1"/>
    </source>
</evidence>
<dbReference type="InterPro" id="IPR004710">
    <property type="entry name" value="Bilac:Na_transpt"/>
</dbReference>
<dbReference type="Gene3D" id="1.20.1530.20">
    <property type="match status" value="1"/>
</dbReference>
<evidence type="ECO:0000256" key="3">
    <source>
        <dbReference type="ARBA" id="ARBA00022692"/>
    </source>
</evidence>
<dbReference type="Proteomes" id="UP000749559">
    <property type="component" value="Unassembled WGS sequence"/>
</dbReference>
<comment type="caution">
    <text evidence="7">The sequence shown here is derived from an EMBL/GenBank/DDBJ whole genome shotgun (WGS) entry which is preliminary data.</text>
</comment>
<dbReference type="GO" id="GO:0016020">
    <property type="term" value="C:membrane"/>
    <property type="evidence" value="ECO:0007669"/>
    <property type="project" value="UniProtKB-SubCell"/>
</dbReference>
<proteinExistence type="inferred from homology"/>
<dbReference type="AlphaFoldDB" id="A0A8J1URU5"/>
<keyword evidence="5" id="KW-1133">Transmembrane helix</keyword>
<evidence type="ECO:0000256" key="4">
    <source>
        <dbReference type="ARBA" id="ARBA00022847"/>
    </source>
</evidence>
<sequence length="502" mass="55643">MRTLIKLICFGVVLLKLGVITKATNNTADTNGTRDRKVKLTFTPGRITRLPTKSSISVCVNFTILDNNRYQLKIKEKIPQNTPQVAGLEGNDTFIISHNPENGDNSHNITFMVRGLFLGHTEFYISTELVRSKLEVNIIDIDLNTTYGVTPEGHREINNDEVVPMVTTFDISVVREVRILDTAFTVAINVLVIASYLSMGCKVEVPVIKEVLKKPIAPTIGFLSQYGFMPLIAFSVAKLLKIDNNLALGFFAMGVAPGGGMSNVYTYLLDGDLSLSVTMTLISTLASLGMIPFWIYTLGRQFVDEDQGVGIPFANIMITLAIIVIPTLVGMFISYKKPKWAKLISKIIKPLFIFVIIFAFSVGIYANLYIFSFFTFKIILAGCLLPYCGFIIGGLMGLVSRQPRNRILTIAMETGIQNTGVPVLMMRFSLMNPDSDLALIGPIAATIFTPIPLWIAIVVYEVYKRCCKKDTKEELDEDNNKVNVPNDYIRVTSIDSKASEPI</sequence>
<dbReference type="InterPro" id="IPR002657">
    <property type="entry name" value="BilAc:Na_symport/Acr3"/>
</dbReference>
<comment type="subcellular location">
    <subcellularLocation>
        <location evidence="1">Membrane</location>
        <topology evidence="1">Multi-pass membrane protein</topology>
    </subcellularLocation>
</comment>
<organism evidence="7 8">
    <name type="scientific">Owenia fusiformis</name>
    <name type="common">Polychaete worm</name>
    <dbReference type="NCBI Taxonomy" id="6347"/>
    <lineage>
        <taxon>Eukaryota</taxon>
        <taxon>Metazoa</taxon>
        <taxon>Spiralia</taxon>
        <taxon>Lophotrochozoa</taxon>
        <taxon>Annelida</taxon>
        <taxon>Polychaeta</taxon>
        <taxon>Sedentaria</taxon>
        <taxon>Canalipalpata</taxon>
        <taxon>Sabellida</taxon>
        <taxon>Oweniida</taxon>
        <taxon>Oweniidae</taxon>
        <taxon>Owenia</taxon>
    </lineage>
</organism>
<dbReference type="PANTHER" id="PTHR10361:SF28">
    <property type="entry name" value="P3 PROTEIN-RELATED"/>
    <property type="match status" value="1"/>
</dbReference>
<dbReference type="InterPro" id="IPR038770">
    <property type="entry name" value="Na+/solute_symporter_sf"/>
</dbReference>
<keyword evidence="4" id="KW-0769">Symport</keyword>
<dbReference type="Pfam" id="PF01758">
    <property type="entry name" value="SBF"/>
    <property type="match status" value="1"/>
</dbReference>
<dbReference type="OrthoDB" id="203097at2759"/>
<keyword evidence="4" id="KW-0813">Transport</keyword>
<gene>
    <name evidence="7" type="ORF">OFUS_LOCUS7243</name>
</gene>
<dbReference type="GO" id="GO:0015293">
    <property type="term" value="F:symporter activity"/>
    <property type="evidence" value="ECO:0007669"/>
    <property type="project" value="UniProtKB-KW"/>
</dbReference>
<keyword evidence="6" id="KW-0472">Membrane</keyword>
<name>A0A8J1URU5_OWEFU</name>
<evidence type="ECO:0000256" key="5">
    <source>
        <dbReference type="ARBA" id="ARBA00022989"/>
    </source>
</evidence>
<evidence type="ECO:0000256" key="6">
    <source>
        <dbReference type="ARBA" id="ARBA00023136"/>
    </source>
</evidence>
<comment type="similarity">
    <text evidence="2">Belongs to the bile acid:sodium symporter (BASS) (TC 2.A.28) family.</text>
</comment>
<evidence type="ECO:0000256" key="1">
    <source>
        <dbReference type="ARBA" id="ARBA00004141"/>
    </source>
</evidence>
<dbReference type="PANTHER" id="PTHR10361">
    <property type="entry name" value="SODIUM-BILE ACID COTRANSPORTER"/>
    <property type="match status" value="1"/>
</dbReference>
<keyword evidence="3" id="KW-0812">Transmembrane</keyword>
<evidence type="ECO:0000313" key="8">
    <source>
        <dbReference type="Proteomes" id="UP000749559"/>
    </source>
</evidence>
<keyword evidence="8" id="KW-1185">Reference proteome</keyword>
<accession>A0A8J1URU5</accession>
<reference evidence="7" key="1">
    <citation type="submission" date="2022-03" db="EMBL/GenBank/DDBJ databases">
        <authorList>
            <person name="Martin C."/>
        </authorList>
    </citation>
    <scope>NUCLEOTIDE SEQUENCE</scope>
</reference>
<dbReference type="EMBL" id="CAIIXF020000003">
    <property type="protein sequence ID" value="CAH1780564.1"/>
    <property type="molecule type" value="Genomic_DNA"/>
</dbReference>
<protein>
    <submittedName>
        <fullName evidence="7">Uncharacterized protein</fullName>
    </submittedName>
</protein>
<evidence type="ECO:0000256" key="2">
    <source>
        <dbReference type="ARBA" id="ARBA00006528"/>
    </source>
</evidence>